<sequence length="446" mass="50323">MQRTFPAGFLWGAATSAHQVEGRNTNADLWLEEQLPGSPFVEPSGDALDHWNRYATDIELLARLGLKAYRFSIEWARVEPAPGVWSDEVLDHYADVCDTCIRHGLEPVITLHHFTSPQWLMKFGGWRGDETPVRFAQYVERVMQRLGARVRHVVTMNECNISAVLHDYVQQLIVKGDRDAIDRISNNQWKKTAAERCGIDDESLYCSFIGAVDAKGVATVMAAHRAARAVIRRVAPHAKVGFSLSLQQAQAKPGAEKYALDAWQRKFRQWLPLIADDDFVSTQTYTRTIYDVGGRYHVPAGTMQTQMKFEFAPEALAGVLRTIARETDKPILISENGAAVANDKDRVEFIGRSLAGVHQCIAEGIQVLGYFYWSAFDNFEWYFGYKMQFGLIGVDRTTMERKPKSSAYFYGNIARIGSLPDDVQMQPQPDPGEDLRDLLTKDKAHD</sequence>
<evidence type="ECO:0000313" key="6">
    <source>
        <dbReference type="EMBL" id="ARN19601.1"/>
    </source>
</evidence>
<dbReference type="OrthoDB" id="9765195at2"/>
<dbReference type="InterPro" id="IPR017853">
    <property type="entry name" value="GH"/>
</dbReference>
<accession>A0A1W6L5J9</accession>
<keyword evidence="7" id="KW-1185">Reference proteome</keyword>
<dbReference type="GO" id="GO:0016052">
    <property type="term" value="P:carbohydrate catabolic process"/>
    <property type="evidence" value="ECO:0007669"/>
    <property type="project" value="TreeGrafter"/>
</dbReference>
<organism evidence="6 7">
    <name type="scientific">Piscinibacter gummiphilus</name>
    <dbReference type="NCBI Taxonomy" id="946333"/>
    <lineage>
        <taxon>Bacteria</taxon>
        <taxon>Pseudomonadati</taxon>
        <taxon>Pseudomonadota</taxon>
        <taxon>Betaproteobacteria</taxon>
        <taxon>Burkholderiales</taxon>
        <taxon>Sphaerotilaceae</taxon>
        <taxon>Piscinibacter</taxon>
    </lineage>
</organism>
<protein>
    <submittedName>
        <fullName evidence="6">Uncharacterized protein</fullName>
    </submittedName>
</protein>
<feature type="region of interest" description="Disordered" evidence="5">
    <location>
        <begin position="420"/>
        <end position="446"/>
    </location>
</feature>
<dbReference type="STRING" id="946333.A4W93_06545"/>
<dbReference type="Gene3D" id="3.20.20.80">
    <property type="entry name" value="Glycosidases"/>
    <property type="match status" value="1"/>
</dbReference>
<dbReference type="GO" id="GO:0005829">
    <property type="term" value="C:cytosol"/>
    <property type="evidence" value="ECO:0007669"/>
    <property type="project" value="TreeGrafter"/>
</dbReference>
<reference evidence="6 7" key="1">
    <citation type="submission" date="2016-04" db="EMBL/GenBank/DDBJ databases">
        <title>Complete genome sequence of natural rubber-degrading, novel Gram-negative bacterium, Rhizobacter gummiphilus strain NS21.</title>
        <authorList>
            <person name="Tabata M."/>
            <person name="Kasai D."/>
            <person name="Fukuda M."/>
        </authorList>
    </citation>
    <scope>NUCLEOTIDE SEQUENCE [LARGE SCALE GENOMIC DNA]</scope>
    <source>
        <strain evidence="6 7">NS21</strain>
    </source>
</reference>
<dbReference type="AlphaFoldDB" id="A0A1W6L5J9"/>
<dbReference type="PRINTS" id="PR00131">
    <property type="entry name" value="GLHYDRLASE1"/>
</dbReference>
<proteinExistence type="inferred from homology"/>
<dbReference type="PANTHER" id="PTHR10353">
    <property type="entry name" value="GLYCOSYL HYDROLASE"/>
    <property type="match status" value="1"/>
</dbReference>
<evidence type="ECO:0000256" key="2">
    <source>
        <dbReference type="ARBA" id="ARBA00022801"/>
    </source>
</evidence>
<evidence type="ECO:0000256" key="4">
    <source>
        <dbReference type="RuleBase" id="RU003690"/>
    </source>
</evidence>
<dbReference type="SUPFAM" id="SSF51445">
    <property type="entry name" value="(Trans)glycosidases"/>
    <property type="match status" value="1"/>
</dbReference>
<dbReference type="InterPro" id="IPR001360">
    <property type="entry name" value="Glyco_hydro_1"/>
</dbReference>
<dbReference type="PANTHER" id="PTHR10353:SF36">
    <property type="entry name" value="LP05116P"/>
    <property type="match status" value="1"/>
</dbReference>
<dbReference type="Proteomes" id="UP000193427">
    <property type="component" value="Chromosome"/>
</dbReference>
<dbReference type="Pfam" id="PF00232">
    <property type="entry name" value="Glyco_hydro_1"/>
    <property type="match status" value="2"/>
</dbReference>
<dbReference type="RefSeq" id="WP_085749863.1">
    <property type="nucleotide sequence ID" value="NZ_BSPR01000003.1"/>
</dbReference>
<gene>
    <name evidence="6" type="ORF">A4W93_06545</name>
</gene>
<feature type="compositionally biased region" description="Basic and acidic residues" evidence="5">
    <location>
        <begin position="433"/>
        <end position="446"/>
    </location>
</feature>
<keyword evidence="3" id="KW-0326">Glycosidase</keyword>
<dbReference type="EMBL" id="CP015118">
    <property type="protein sequence ID" value="ARN19601.1"/>
    <property type="molecule type" value="Genomic_DNA"/>
</dbReference>
<evidence type="ECO:0000256" key="3">
    <source>
        <dbReference type="ARBA" id="ARBA00023295"/>
    </source>
</evidence>
<evidence type="ECO:0000313" key="7">
    <source>
        <dbReference type="Proteomes" id="UP000193427"/>
    </source>
</evidence>
<evidence type="ECO:0000256" key="1">
    <source>
        <dbReference type="ARBA" id="ARBA00010838"/>
    </source>
</evidence>
<dbReference type="KEGG" id="rgu:A4W93_06545"/>
<keyword evidence="2" id="KW-0378">Hydrolase</keyword>
<comment type="similarity">
    <text evidence="1 4">Belongs to the glycosyl hydrolase 1 family.</text>
</comment>
<name>A0A1W6L5J9_9BURK</name>
<evidence type="ECO:0000256" key="5">
    <source>
        <dbReference type="SAM" id="MobiDB-lite"/>
    </source>
</evidence>
<dbReference type="GO" id="GO:0008422">
    <property type="term" value="F:beta-glucosidase activity"/>
    <property type="evidence" value="ECO:0007669"/>
    <property type="project" value="TreeGrafter"/>
</dbReference>